<dbReference type="Pfam" id="PF07751">
    <property type="entry name" value="Abi_2"/>
    <property type="match status" value="1"/>
</dbReference>
<dbReference type="EMBL" id="JALKCH010000006">
    <property type="protein sequence ID" value="MCK0197391.1"/>
    <property type="molecule type" value="Genomic_DNA"/>
</dbReference>
<reference evidence="1 2" key="1">
    <citation type="submission" date="2022-04" db="EMBL/GenBank/DDBJ databases">
        <authorList>
            <person name="Grouzdev D.S."/>
            <person name="Pantiukh K.S."/>
            <person name="Krutkina M.S."/>
        </authorList>
    </citation>
    <scope>NUCLEOTIDE SEQUENCE [LARGE SCALE GENOMIC DNA]</scope>
    <source>
        <strain evidence="1 2">6x-1</strain>
    </source>
</reference>
<name>A0ABT0DBQ3_9HYPH</name>
<dbReference type="InterPro" id="IPR017034">
    <property type="entry name" value="Abi_system_AbiD/AbiF"/>
</dbReference>
<accession>A0ABT0DBQ3</accession>
<organism evidence="1 2">
    <name type="scientific">Ancylobacter crimeensis</name>
    <dbReference type="NCBI Taxonomy" id="2579147"/>
    <lineage>
        <taxon>Bacteria</taxon>
        <taxon>Pseudomonadati</taxon>
        <taxon>Pseudomonadota</taxon>
        <taxon>Alphaproteobacteria</taxon>
        <taxon>Hyphomicrobiales</taxon>
        <taxon>Xanthobacteraceae</taxon>
        <taxon>Ancylobacter</taxon>
    </lineage>
</organism>
<sequence length="303" mass="34310">MVISDIGKAKSCLARIGYYRLSAYWFPFRKSQQVIDAATGLPATQVLDDFQDGTDFPTILGLYVFDKKLRMIVLDALERIEIALRTEIALLLGQHGAWAHRDPQVLHGNFARRNKKGATFTPHQEWLDRLDDKFRRSKEDFAKHFKARYSSSDPPIWIAVELLDFGALSHFYAGMTIADQDTIAARYGLSAGKAFEAWLRCLNDVRNICAHHSRLWNKPLVAQPRWPALGAIPDLDHLDGDIHGQTRLYAALAIMRCMLKVVNPSSSWGQRLVEHLDTMPANPILSLKSAGFPTNWRTEALWA</sequence>
<dbReference type="Proteomes" id="UP001203284">
    <property type="component" value="Unassembled WGS sequence"/>
</dbReference>
<evidence type="ECO:0000313" key="2">
    <source>
        <dbReference type="Proteomes" id="UP001203284"/>
    </source>
</evidence>
<gene>
    <name evidence="1" type="ORF">MWN34_10750</name>
</gene>
<protein>
    <submittedName>
        <fullName evidence="1">Abi family protein</fullName>
    </submittedName>
</protein>
<dbReference type="PIRSF" id="PIRSF034934">
    <property type="entry name" value="AbiF_AbiD"/>
    <property type="match status" value="1"/>
</dbReference>
<dbReference type="RefSeq" id="WP_247029108.1">
    <property type="nucleotide sequence ID" value="NZ_JALKCH010000006.1"/>
</dbReference>
<dbReference type="InterPro" id="IPR011664">
    <property type="entry name" value="Abi_system_AbiD/AbiF-like"/>
</dbReference>
<proteinExistence type="predicted"/>
<evidence type="ECO:0000313" key="1">
    <source>
        <dbReference type="EMBL" id="MCK0197391.1"/>
    </source>
</evidence>
<comment type="caution">
    <text evidence="1">The sequence shown here is derived from an EMBL/GenBank/DDBJ whole genome shotgun (WGS) entry which is preliminary data.</text>
</comment>
<keyword evidence="2" id="KW-1185">Reference proteome</keyword>